<evidence type="ECO:0000256" key="1">
    <source>
        <dbReference type="SAM" id="MobiDB-lite"/>
    </source>
</evidence>
<dbReference type="OrthoDB" id="7268682at2"/>
<accession>A0A502FVY7</accession>
<proteinExistence type="predicted"/>
<dbReference type="Proteomes" id="UP000317078">
    <property type="component" value="Unassembled WGS sequence"/>
</dbReference>
<comment type="caution">
    <text evidence="2">The sequence shown here is derived from an EMBL/GenBank/DDBJ whole genome shotgun (WGS) entry which is preliminary data.</text>
</comment>
<organism evidence="2 3">
    <name type="scientific">Muricoccus nepalensis</name>
    <dbReference type="NCBI Taxonomy" id="1854500"/>
    <lineage>
        <taxon>Bacteria</taxon>
        <taxon>Pseudomonadati</taxon>
        <taxon>Pseudomonadota</taxon>
        <taxon>Alphaproteobacteria</taxon>
        <taxon>Acetobacterales</taxon>
        <taxon>Roseomonadaceae</taxon>
        <taxon>Muricoccus</taxon>
    </lineage>
</organism>
<keyword evidence="3" id="KW-1185">Reference proteome</keyword>
<dbReference type="AlphaFoldDB" id="A0A502FVY7"/>
<dbReference type="RefSeq" id="WP_140884581.1">
    <property type="nucleotide sequence ID" value="NZ_RCZP01000014.1"/>
</dbReference>
<name>A0A502FVY7_9PROT</name>
<feature type="region of interest" description="Disordered" evidence="1">
    <location>
        <begin position="312"/>
        <end position="335"/>
    </location>
</feature>
<protein>
    <submittedName>
        <fullName evidence="2">Uncharacterized protein</fullName>
    </submittedName>
</protein>
<gene>
    <name evidence="2" type="ORF">EAH89_15350</name>
</gene>
<sequence length="461" mass="48992">MTAPRRPDGPGAKAAAAEALARELAPDLSAVIITHYPDAETLDTFRPGEADLAAVAAVNRAVAAAMAEEGVEVLVQVADRASFRRWMDGRPDTPANRLAWRRRDGLLRGAAALAALGLDPRKAGPREAPPAGGASLSPAERLMRAFAGEDDRAFRLMAERLLAEGRQGVLALAVRKVADRYGEEAADDLDLELLQIAEGAAVGPSGWAELVALPVALPPGALPDAASLGGSLLASGLLGEALEVRFLPEWRSPDSFGEIEATALRRALASLAEGREPAELPPADPASLQERGFGVLLGLQVDWALPSWEELAANGLPPAPEGDDADGPEEETPEEMAFRTGFDRWRMAVSEAVEGCVPLALVPPSEVVAEIDDFIGEAGIDTGGIEEIRDFVETARREVPDEEVVCRPEVVGEALEITLYTRAGRFLDSLTLSRDQMPVPAEEMPRLLEAFVPMVRDAPGR</sequence>
<dbReference type="EMBL" id="RCZP01000014">
    <property type="protein sequence ID" value="TPG53817.1"/>
    <property type="molecule type" value="Genomic_DNA"/>
</dbReference>
<evidence type="ECO:0000313" key="2">
    <source>
        <dbReference type="EMBL" id="TPG53817.1"/>
    </source>
</evidence>
<reference evidence="2 3" key="1">
    <citation type="journal article" date="2019" name="Environ. Microbiol.">
        <title>Species interactions and distinct microbial communities in high Arctic permafrost affected cryosols are associated with the CH4 and CO2 gas fluxes.</title>
        <authorList>
            <person name="Altshuler I."/>
            <person name="Hamel J."/>
            <person name="Turney S."/>
            <person name="Magnuson E."/>
            <person name="Levesque R."/>
            <person name="Greer C."/>
            <person name="Whyte L.G."/>
        </authorList>
    </citation>
    <scope>NUCLEOTIDE SEQUENCE [LARGE SCALE GENOMIC DNA]</scope>
    <source>
        <strain evidence="2 3">S9.3B</strain>
    </source>
</reference>
<evidence type="ECO:0000313" key="3">
    <source>
        <dbReference type="Proteomes" id="UP000317078"/>
    </source>
</evidence>
<feature type="compositionally biased region" description="Acidic residues" evidence="1">
    <location>
        <begin position="321"/>
        <end position="334"/>
    </location>
</feature>